<dbReference type="eggNOG" id="ENOG502ZBD9">
    <property type="taxonomic scope" value="Bacteria"/>
</dbReference>
<keyword evidence="2" id="KW-1185">Reference proteome</keyword>
<dbReference type="Proteomes" id="UP000000845">
    <property type="component" value="Chromosome"/>
</dbReference>
<organism evidence="1 2">
    <name type="scientific">Sebaldella termitidis (strain ATCC 33386 / NCTC 11300)</name>
    <dbReference type="NCBI Taxonomy" id="526218"/>
    <lineage>
        <taxon>Bacteria</taxon>
        <taxon>Fusobacteriati</taxon>
        <taxon>Fusobacteriota</taxon>
        <taxon>Fusobacteriia</taxon>
        <taxon>Fusobacteriales</taxon>
        <taxon>Leptotrichiaceae</taxon>
        <taxon>Sebaldella</taxon>
    </lineage>
</organism>
<dbReference type="STRING" id="526218.Sterm_1656"/>
<dbReference type="KEGG" id="str:Sterm_1656"/>
<gene>
    <name evidence="1" type="ordered locus">Sterm_1656</name>
</gene>
<protein>
    <submittedName>
        <fullName evidence="1">Uncharacterized protein</fullName>
    </submittedName>
</protein>
<sequence length="242" mass="28451">MEERFNKENFQYIWSLLLNDNGLEKEKIKFVKSRMISPYFELNQKNINDVITEKNKKGYTIETNPFFRFDNIYSLLLNPDAEAEDKNLKESLLNITLHLLGNFDLYAGQTKKDFYCKEIVRDMESGAVGEKVRNNLLFLNMKEKLIIAEVFLEYDEGRNQIKCLKKIVKKFFSESIVYDNKYSDKNIVIYLGHKKDIKTRKITGIINELFIPLGLKPKYFYEYHFGVLGIGETLVIGNMAVY</sequence>
<dbReference type="EMBL" id="CP001739">
    <property type="protein sequence ID" value="ACZ08514.1"/>
    <property type="molecule type" value="Genomic_DNA"/>
</dbReference>
<reference evidence="2" key="1">
    <citation type="submission" date="2009-09" db="EMBL/GenBank/DDBJ databases">
        <title>The complete chromosome of Sebaldella termitidis ATCC 33386.</title>
        <authorList>
            <consortium name="US DOE Joint Genome Institute (JGI-PGF)"/>
            <person name="Lucas S."/>
            <person name="Copeland A."/>
            <person name="Lapidus A."/>
            <person name="Glavina del Rio T."/>
            <person name="Dalin E."/>
            <person name="Tice H."/>
            <person name="Bruce D."/>
            <person name="Goodwin L."/>
            <person name="Pitluck S."/>
            <person name="Kyrpides N."/>
            <person name="Mavromatis K."/>
            <person name="Ivanova N."/>
            <person name="Mikhailova N."/>
            <person name="Sims D."/>
            <person name="Meincke L."/>
            <person name="Brettin T."/>
            <person name="Detter J.C."/>
            <person name="Han C."/>
            <person name="Larimer F."/>
            <person name="Land M."/>
            <person name="Hauser L."/>
            <person name="Markowitz V."/>
            <person name="Cheng J.F."/>
            <person name="Hugenholtz P."/>
            <person name="Woyke T."/>
            <person name="Wu D."/>
            <person name="Eisen J.A."/>
        </authorList>
    </citation>
    <scope>NUCLEOTIDE SEQUENCE [LARGE SCALE GENOMIC DNA]</scope>
    <source>
        <strain evidence="2">ATCC 33386 / NCTC 11300</strain>
    </source>
</reference>
<proteinExistence type="predicted"/>
<dbReference type="HOGENOM" id="CLU_087252_0_0_0"/>
<dbReference type="RefSeq" id="WP_012861110.1">
    <property type="nucleotide sequence ID" value="NC_013517.1"/>
</dbReference>
<accession>D1AID0</accession>
<dbReference type="AlphaFoldDB" id="D1AID0"/>
<reference evidence="1 2" key="2">
    <citation type="journal article" date="2010" name="Stand. Genomic Sci.">
        <title>Complete genome sequence of Sebaldella termitidis type strain (NCTC 11300).</title>
        <authorList>
            <person name="Harmon-Smith M."/>
            <person name="Celia L."/>
            <person name="Chertkov O."/>
            <person name="Lapidus A."/>
            <person name="Copeland A."/>
            <person name="Glavina Del Rio T."/>
            <person name="Nolan M."/>
            <person name="Lucas S."/>
            <person name="Tice H."/>
            <person name="Cheng J.F."/>
            <person name="Han C."/>
            <person name="Detter J.C."/>
            <person name="Bruce D."/>
            <person name="Goodwin L."/>
            <person name="Pitluck S."/>
            <person name="Pati A."/>
            <person name="Liolios K."/>
            <person name="Ivanova N."/>
            <person name="Mavromatis K."/>
            <person name="Mikhailova N."/>
            <person name="Chen A."/>
            <person name="Palaniappan K."/>
            <person name="Land M."/>
            <person name="Hauser L."/>
            <person name="Chang Y.J."/>
            <person name="Jeffries C.D."/>
            <person name="Brettin T."/>
            <person name="Goker M."/>
            <person name="Beck B."/>
            <person name="Bristow J."/>
            <person name="Eisen J.A."/>
            <person name="Markowitz V."/>
            <person name="Hugenholtz P."/>
            <person name="Kyrpides N.C."/>
            <person name="Klenk H.P."/>
            <person name="Chen F."/>
        </authorList>
    </citation>
    <scope>NUCLEOTIDE SEQUENCE [LARGE SCALE GENOMIC DNA]</scope>
    <source>
        <strain evidence="2">ATCC 33386 / NCTC 11300</strain>
    </source>
</reference>
<evidence type="ECO:0000313" key="1">
    <source>
        <dbReference type="EMBL" id="ACZ08514.1"/>
    </source>
</evidence>
<name>D1AID0_SEBTE</name>
<evidence type="ECO:0000313" key="2">
    <source>
        <dbReference type="Proteomes" id="UP000000845"/>
    </source>
</evidence>